<dbReference type="Gene3D" id="1.25.40.10">
    <property type="entry name" value="Tetratricopeptide repeat domain"/>
    <property type="match status" value="3"/>
</dbReference>
<name>A0A8J3DB25_9BACT</name>
<keyword evidence="1" id="KW-0472">Membrane</keyword>
<evidence type="ECO:0000256" key="1">
    <source>
        <dbReference type="SAM" id="Phobius"/>
    </source>
</evidence>
<evidence type="ECO:0000313" key="2">
    <source>
        <dbReference type="EMBL" id="GHB97646.1"/>
    </source>
</evidence>
<dbReference type="Proteomes" id="UP000642829">
    <property type="component" value="Unassembled WGS sequence"/>
</dbReference>
<gene>
    <name evidence="2" type="ORF">GCM10007047_11870</name>
</gene>
<comment type="caution">
    <text evidence="2">The sequence shown here is derived from an EMBL/GenBank/DDBJ whole genome shotgun (WGS) entry which is preliminary data.</text>
</comment>
<feature type="transmembrane region" description="Helical" evidence="1">
    <location>
        <begin position="38"/>
        <end position="61"/>
    </location>
</feature>
<dbReference type="InterPro" id="IPR011990">
    <property type="entry name" value="TPR-like_helical_dom_sf"/>
</dbReference>
<dbReference type="RefSeq" id="WP_189512919.1">
    <property type="nucleotide sequence ID" value="NZ_BMXG01000006.1"/>
</dbReference>
<dbReference type="EMBL" id="BMXG01000006">
    <property type="protein sequence ID" value="GHB97646.1"/>
    <property type="molecule type" value="Genomic_DNA"/>
</dbReference>
<reference evidence="2" key="1">
    <citation type="journal article" date="2014" name="Int. J. Syst. Evol. Microbiol.">
        <title>Complete genome sequence of Corynebacterium casei LMG S-19264T (=DSM 44701T), isolated from a smear-ripened cheese.</title>
        <authorList>
            <consortium name="US DOE Joint Genome Institute (JGI-PGF)"/>
            <person name="Walter F."/>
            <person name="Albersmeier A."/>
            <person name="Kalinowski J."/>
            <person name="Ruckert C."/>
        </authorList>
    </citation>
    <scope>NUCLEOTIDE SEQUENCE</scope>
    <source>
        <strain evidence="2">KCTC 12870</strain>
    </source>
</reference>
<reference evidence="2" key="2">
    <citation type="submission" date="2020-09" db="EMBL/GenBank/DDBJ databases">
        <authorList>
            <person name="Sun Q."/>
            <person name="Kim S."/>
        </authorList>
    </citation>
    <scope>NUCLEOTIDE SEQUENCE</scope>
    <source>
        <strain evidence="2">KCTC 12870</strain>
    </source>
</reference>
<organism evidence="2 3">
    <name type="scientific">Cerasicoccus arenae</name>
    <dbReference type="NCBI Taxonomy" id="424488"/>
    <lineage>
        <taxon>Bacteria</taxon>
        <taxon>Pseudomonadati</taxon>
        <taxon>Verrucomicrobiota</taxon>
        <taxon>Opitutia</taxon>
        <taxon>Puniceicoccales</taxon>
        <taxon>Cerasicoccaceae</taxon>
        <taxon>Cerasicoccus</taxon>
    </lineage>
</organism>
<keyword evidence="1" id="KW-0812">Transmembrane</keyword>
<dbReference type="SUPFAM" id="SSF48452">
    <property type="entry name" value="TPR-like"/>
    <property type="match status" value="2"/>
</dbReference>
<dbReference type="AlphaFoldDB" id="A0A8J3DB25"/>
<sequence length="546" mass="62445">MSDEAPSTQNQKSVLLGFAVRKRGPSGRWHIQFRWGRILAVLFSLVIIGYISLTTALFFFFKEVQKFDDVKYTDMFTIFLNMKEHRAKVGDYQIEKAKEMLEDGNYRDAFTFLREGVQRSPTNLEGRLLVSEFFIYIPNMQDTDRALALLSEGLPYAHDDARYLQRYIKLLLRQQEDEEVINIAQEILAEKPSDEITELLATAAATAHLYRGNFDEAEDFVRTYDLEKRLDGLRLSARITWERGAQKAAIAKLENGIGKFNTDEPLYAGLSQYYRDRGEGEKAREYAVLRNIDAPLAVSPRVDLLYTLSLTGQNERAKNEADAILRQFRNDEAAMMKLANYATDEGLVDLARRIYEQALENDFPIAPFALLLIESHITAGDYQGAISFSEELAKERPAWLEQNMPIFNSLRAVAYYGVGNENLADIYIEQFLQQPNLRVESLMAVSRRFSQLGGDKYSRQVLKQAYENNPKNQAALSNLIEIEIKTGNAAELGNYLKKLLQMRRPSVDILQQAYQKLGSDRFIFTPDRENLLIELNTVLNPQEQAG</sequence>
<evidence type="ECO:0000313" key="3">
    <source>
        <dbReference type="Proteomes" id="UP000642829"/>
    </source>
</evidence>
<proteinExistence type="predicted"/>
<accession>A0A8J3DB25</accession>
<protein>
    <recommendedName>
        <fullName evidence="4">Tetratricopeptide repeat protein</fullName>
    </recommendedName>
</protein>
<evidence type="ECO:0008006" key="4">
    <source>
        <dbReference type="Google" id="ProtNLM"/>
    </source>
</evidence>
<keyword evidence="1" id="KW-1133">Transmembrane helix</keyword>
<keyword evidence="3" id="KW-1185">Reference proteome</keyword>